<evidence type="ECO:0000313" key="12">
    <source>
        <dbReference type="Proteomes" id="UP000811246"/>
    </source>
</evidence>
<dbReference type="PANTHER" id="PTHR33285:SF55">
    <property type="entry name" value="PHYTOSULFOKINES 3"/>
    <property type="match status" value="1"/>
</dbReference>
<feature type="signal peptide" evidence="9">
    <location>
        <begin position="1"/>
        <end position="31"/>
    </location>
</feature>
<dbReference type="GO" id="GO:0030154">
    <property type="term" value="P:cell differentiation"/>
    <property type="evidence" value="ECO:0007669"/>
    <property type="project" value="UniProtKB-UniRule"/>
</dbReference>
<dbReference type="GO" id="GO:0008083">
    <property type="term" value="F:growth factor activity"/>
    <property type="evidence" value="ECO:0007669"/>
    <property type="project" value="UniProtKB-UniRule"/>
</dbReference>
<comment type="caution">
    <text evidence="11">The sequence shown here is derived from an EMBL/GenBank/DDBJ whole genome shotgun (WGS) entry which is preliminary data.</text>
</comment>
<gene>
    <name evidence="11" type="ORF">I3842_08G052300</name>
</gene>
<comment type="PTM">
    <text evidence="9">Sulfation is important for activity and for the binding to a putative membrane receptor.</text>
</comment>
<dbReference type="Proteomes" id="UP000811246">
    <property type="component" value="Chromosome 8"/>
</dbReference>
<organism evidence="11 12">
    <name type="scientific">Carya illinoinensis</name>
    <name type="common">Pecan</name>
    <dbReference type="NCBI Taxonomy" id="32201"/>
    <lineage>
        <taxon>Eukaryota</taxon>
        <taxon>Viridiplantae</taxon>
        <taxon>Streptophyta</taxon>
        <taxon>Embryophyta</taxon>
        <taxon>Tracheophyta</taxon>
        <taxon>Spermatophyta</taxon>
        <taxon>Magnoliopsida</taxon>
        <taxon>eudicotyledons</taxon>
        <taxon>Gunneridae</taxon>
        <taxon>Pentapetalae</taxon>
        <taxon>rosids</taxon>
        <taxon>fabids</taxon>
        <taxon>Fagales</taxon>
        <taxon>Juglandaceae</taxon>
        <taxon>Carya</taxon>
    </lineage>
</organism>
<evidence type="ECO:0000256" key="1">
    <source>
        <dbReference type="ARBA" id="ARBA00004613"/>
    </source>
</evidence>
<accession>A0A922EC35</accession>
<comment type="similarity">
    <text evidence="2 9">Belongs to the phytosulfokine family.</text>
</comment>
<sequence length="95" mass="10395">MLAKPENMSSYKLSTLFTIALLLSLALTSYAAVLPEPAPARGDSPATTRHGDVEARNLEVEESCEQGGAKGKEECLMRRTLAAHLDYIYTQKKKP</sequence>
<feature type="compositionally biased region" description="Basic and acidic residues" evidence="10">
    <location>
        <begin position="49"/>
        <end position="59"/>
    </location>
</feature>
<keyword evidence="7 9" id="KW-0221">Differentiation</keyword>
<name>A0A922EC35_CARIL</name>
<keyword evidence="3 9" id="KW-0217">Developmental protein</keyword>
<keyword evidence="5 9" id="KW-0765">Sulfation</keyword>
<keyword evidence="4 9" id="KW-0964">Secreted</keyword>
<keyword evidence="6 9" id="KW-0732">Signal</keyword>
<comment type="PTM">
    <text evidence="9">PSK-alpha is produced by endopeptidase digestion. PSK-beta is produced from PSK-alpha by exopeptidase digestion.</text>
</comment>
<evidence type="ECO:0000256" key="10">
    <source>
        <dbReference type="SAM" id="MobiDB-lite"/>
    </source>
</evidence>
<evidence type="ECO:0000256" key="9">
    <source>
        <dbReference type="RuleBase" id="RU368031"/>
    </source>
</evidence>
<evidence type="ECO:0000256" key="4">
    <source>
        <dbReference type="ARBA" id="ARBA00022525"/>
    </source>
</evidence>
<dbReference type="GO" id="GO:0008283">
    <property type="term" value="P:cell population proliferation"/>
    <property type="evidence" value="ECO:0007669"/>
    <property type="project" value="UniProtKB-UniRule"/>
</dbReference>
<dbReference type="InterPro" id="IPR009438">
    <property type="entry name" value="Phytosulfokine"/>
</dbReference>
<evidence type="ECO:0000256" key="6">
    <source>
        <dbReference type="ARBA" id="ARBA00022729"/>
    </source>
</evidence>
<reference evidence="11" key="1">
    <citation type="submission" date="2021-01" db="EMBL/GenBank/DDBJ databases">
        <authorList>
            <person name="Lovell J.T."/>
            <person name="Bentley N."/>
            <person name="Bhattarai G."/>
            <person name="Jenkins J.W."/>
            <person name="Sreedasyam A."/>
            <person name="Alarcon Y."/>
            <person name="Bock C."/>
            <person name="Boston L."/>
            <person name="Carlson J."/>
            <person name="Cervantes K."/>
            <person name="Clermont K."/>
            <person name="Krom N."/>
            <person name="Kubenka K."/>
            <person name="Mamidi S."/>
            <person name="Mattison C."/>
            <person name="Monteros M."/>
            <person name="Pisani C."/>
            <person name="Plott C."/>
            <person name="Rajasekar S."/>
            <person name="Rhein H.S."/>
            <person name="Rohla C."/>
            <person name="Song M."/>
            <person name="Hilaire R.S."/>
            <person name="Shu S."/>
            <person name="Wells L."/>
            <person name="Wang X."/>
            <person name="Webber J."/>
            <person name="Heerema R.J."/>
            <person name="Klein P."/>
            <person name="Conner P."/>
            <person name="Grauke L."/>
            <person name="Grimwood J."/>
            <person name="Schmutz J."/>
            <person name="Randall J.J."/>
        </authorList>
    </citation>
    <scope>NUCLEOTIDE SEQUENCE</scope>
    <source>
        <tissue evidence="11">Leaf</tissue>
    </source>
</reference>
<dbReference type="PANTHER" id="PTHR33285">
    <property type="entry name" value="PHYTOSULFOKINES 3"/>
    <property type="match status" value="1"/>
</dbReference>
<protein>
    <recommendedName>
        <fullName evidence="9">Phytosulfokine</fullName>
    </recommendedName>
    <component>
        <recommendedName>
            <fullName evidence="9">Phytosulfokine-alpha</fullName>
            <shortName evidence="9">PSK-alpha</shortName>
            <shortName evidence="9">Phytosulfokine-a</shortName>
        </recommendedName>
    </component>
    <component>
        <recommendedName>
            <fullName evidence="9">Phytosulfokine-beta</fullName>
            <shortName evidence="9">PSK-beta</shortName>
            <shortName evidence="9">Phytosulfokine-b</shortName>
        </recommendedName>
    </component>
</protein>
<evidence type="ECO:0000256" key="2">
    <source>
        <dbReference type="ARBA" id="ARBA00010781"/>
    </source>
</evidence>
<feature type="chain" id="PRO_5038156868" description="Phytosulfokine" evidence="9">
    <location>
        <begin position="32"/>
        <end position="95"/>
    </location>
</feature>
<keyword evidence="8 9" id="KW-0339">Growth factor</keyword>
<feature type="region of interest" description="Disordered" evidence="10">
    <location>
        <begin position="36"/>
        <end position="71"/>
    </location>
</feature>
<evidence type="ECO:0000256" key="7">
    <source>
        <dbReference type="ARBA" id="ARBA00022782"/>
    </source>
</evidence>
<dbReference type="EMBL" id="CM031832">
    <property type="protein sequence ID" value="KAG6699077.1"/>
    <property type="molecule type" value="Genomic_DNA"/>
</dbReference>
<proteinExistence type="inferred from homology"/>
<dbReference type="Pfam" id="PF06404">
    <property type="entry name" value="PSK"/>
    <property type="match status" value="1"/>
</dbReference>
<comment type="function">
    <text evidence="9">Promotes plant cell differentiation, organogenesis and somatic embryogenesis as well as cell proliferation.</text>
</comment>
<evidence type="ECO:0000313" key="11">
    <source>
        <dbReference type="EMBL" id="KAG6699077.1"/>
    </source>
</evidence>
<evidence type="ECO:0000256" key="5">
    <source>
        <dbReference type="ARBA" id="ARBA00022641"/>
    </source>
</evidence>
<evidence type="ECO:0000256" key="8">
    <source>
        <dbReference type="ARBA" id="ARBA00023030"/>
    </source>
</evidence>
<dbReference type="OrthoDB" id="1858282at2759"/>
<dbReference type="GO" id="GO:0005576">
    <property type="term" value="C:extracellular region"/>
    <property type="evidence" value="ECO:0007669"/>
    <property type="project" value="UniProtKB-SubCell"/>
</dbReference>
<comment type="subcellular location">
    <subcellularLocation>
        <location evidence="1 9">Secreted</location>
    </subcellularLocation>
</comment>
<dbReference type="AlphaFoldDB" id="A0A922EC35"/>
<evidence type="ECO:0000256" key="3">
    <source>
        <dbReference type="ARBA" id="ARBA00022473"/>
    </source>
</evidence>